<keyword evidence="5" id="KW-1185">Reference proteome</keyword>
<dbReference type="AlphaFoldDB" id="A0AAN9S9B1"/>
<feature type="compositionally biased region" description="Low complexity" evidence="1">
    <location>
        <begin position="110"/>
        <end position="124"/>
    </location>
</feature>
<sequence length="900" mass="100531">MEIQKKRFKGSFLSFFNWNGKSQKKLLCDSSKLPELSKQGKENMDTMPKSQVNKIEMVDNGANPSNNASCDFDCALSINSDERCGTKAPGLVAKLMGLDSLPISTASELSSSSTSLYGSNSLRSSHSHDEDALQSMVDYCCHVDPINMQHKPEKSSWGVIESKAQKVGNPAMKRFHTEMLPPKSAKPIPVTHNKLLSPIKSPGYMQPKNAALIMEAAAKIIEAGPQQCMRNRMSSAGPSSVPLRILDLKEKLEAAQYESKFMDRHTANPLNGKPSERRNNLYKSTPSFRGSRDSEKNRSCLLASKGKSASLAMSPKTNLQSRDELTLTGNRRYMKQKEQNPIKSAQLSRSQKKQIADRAQVMQHRTRTGQNSNVLGKNNQKQNGVTSKGSSASKVDSSKPTRTWSSESSDRARKTTNKGVVNANIEPKRSGTRIIDNPKEIPVSKRKSISQKKNRNNGDFHKEARGSDNTVNDYENKSIKSNITTDGSIDQNLFSMKGSNGVISFTFTSPLRRTIPESQSSSEQVMGTRNKIDVNSCSNSDMLYPQNSSFSPPRLHVIDGDALSVLLEKKLQELTSRISAPRCSLATEGSSTGLRPSLDDKFQSELSTTVRKHDSSFHNKLDSMHVNYSSSDNMVLNMNQQLQMSGSMEEPSCGSNCEGRNENYLDSAYGSTIYCSMQEEEVSNYSPMNESVSLEKEEEWSDQSSSILTGDNMVAVEQSSVMSNSVDFTRSARNLELEYVKDILNNAELMTEEFVIGETDKIIMPNLFDLWENKCIEAENYGKYSKIERKVIFDSMSEFLELRCRQVFVGSCKAWPKWVASVQRKSCLAEELYNEMLVLRSKEEEVMVDELVSKDMSTPWGKWLDFDIEAFQEGSELEFDILTCLINELVADLLFFGGLH</sequence>
<dbReference type="Pfam" id="PF14309">
    <property type="entry name" value="DUF4378"/>
    <property type="match status" value="1"/>
</dbReference>
<feature type="domain" description="DUF4378" evidence="2">
    <location>
        <begin position="736"/>
        <end position="888"/>
    </location>
</feature>
<dbReference type="PANTHER" id="PTHR21726:SF57">
    <property type="entry name" value="SERINE-RICH ADHESIN FOR PLATELETS-LIKE PROTEIN"/>
    <property type="match status" value="1"/>
</dbReference>
<accession>A0AAN9S9B1</accession>
<name>A0AAN9S9B1_PSOTE</name>
<protein>
    <recommendedName>
        <fullName evidence="6">DUF4378 domain-containing protein</fullName>
    </recommendedName>
</protein>
<evidence type="ECO:0000313" key="4">
    <source>
        <dbReference type="EMBL" id="KAK7392068.1"/>
    </source>
</evidence>
<organism evidence="4 5">
    <name type="scientific">Psophocarpus tetragonolobus</name>
    <name type="common">Winged bean</name>
    <name type="synonym">Dolichos tetragonolobus</name>
    <dbReference type="NCBI Taxonomy" id="3891"/>
    <lineage>
        <taxon>Eukaryota</taxon>
        <taxon>Viridiplantae</taxon>
        <taxon>Streptophyta</taxon>
        <taxon>Embryophyta</taxon>
        <taxon>Tracheophyta</taxon>
        <taxon>Spermatophyta</taxon>
        <taxon>Magnoliopsida</taxon>
        <taxon>eudicotyledons</taxon>
        <taxon>Gunneridae</taxon>
        <taxon>Pentapetalae</taxon>
        <taxon>rosids</taxon>
        <taxon>fabids</taxon>
        <taxon>Fabales</taxon>
        <taxon>Fabaceae</taxon>
        <taxon>Papilionoideae</taxon>
        <taxon>50 kb inversion clade</taxon>
        <taxon>NPAAA clade</taxon>
        <taxon>indigoferoid/millettioid clade</taxon>
        <taxon>Phaseoleae</taxon>
        <taxon>Psophocarpus</taxon>
    </lineage>
</organism>
<dbReference type="InterPro" id="IPR025486">
    <property type="entry name" value="DUF4378"/>
</dbReference>
<evidence type="ECO:0000259" key="3">
    <source>
        <dbReference type="Pfam" id="PF14383"/>
    </source>
</evidence>
<feature type="region of interest" description="Disordered" evidence="1">
    <location>
        <begin position="110"/>
        <end position="129"/>
    </location>
</feature>
<dbReference type="Proteomes" id="UP001386955">
    <property type="component" value="Unassembled WGS sequence"/>
</dbReference>
<dbReference type="EMBL" id="JAYMYS010000005">
    <property type="protein sequence ID" value="KAK7392068.1"/>
    <property type="molecule type" value="Genomic_DNA"/>
</dbReference>
<evidence type="ECO:0008006" key="6">
    <source>
        <dbReference type="Google" id="ProtNLM"/>
    </source>
</evidence>
<dbReference type="Pfam" id="PF14383">
    <property type="entry name" value="VARLMGL"/>
    <property type="match status" value="1"/>
</dbReference>
<proteinExistence type="predicted"/>
<feature type="region of interest" description="Disordered" evidence="1">
    <location>
        <begin position="259"/>
        <end position="473"/>
    </location>
</feature>
<feature type="domain" description="DUF3741" evidence="3">
    <location>
        <begin position="80"/>
        <end position="104"/>
    </location>
</feature>
<dbReference type="PANTHER" id="PTHR21726">
    <property type="entry name" value="PHOSPHATIDYLINOSITOL N-ACETYLGLUCOSAMINYLTRANSFERASE SUBUNIT P DOWN SYNDROME CRITICAL REGION PROTEIN 5 -RELATED"/>
    <property type="match status" value="1"/>
</dbReference>
<evidence type="ECO:0000256" key="1">
    <source>
        <dbReference type="SAM" id="MobiDB-lite"/>
    </source>
</evidence>
<feature type="compositionally biased region" description="Polar residues" evidence="1">
    <location>
        <begin position="368"/>
        <end position="386"/>
    </location>
</feature>
<evidence type="ECO:0000259" key="2">
    <source>
        <dbReference type="Pfam" id="PF14309"/>
    </source>
</evidence>
<comment type="caution">
    <text evidence="4">The sequence shown here is derived from an EMBL/GenBank/DDBJ whole genome shotgun (WGS) entry which is preliminary data.</text>
</comment>
<evidence type="ECO:0000313" key="5">
    <source>
        <dbReference type="Proteomes" id="UP001386955"/>
    </source>
</evidence>
<dbReference type="InterPro" id="IPR032795">
    <property type="entry name" value="DUF3741-assoc"/>
</dbReference>
<feature type="compositionally biased region" description="Basic and acidic residues" evidence="1">
    <location>
        <begin position="456"/>
        <end position="466"/>
    </location>
</feature>
<feature type="compositionally biased region" description="Basic residues" evidence="1">
    <location>
        <begin position="444"/>
        <end position="455"/>
    </location>
</feature>
<reference evidence="4 5" key="1">
    <citation type="submission" date="2024-01" db="EMBL/GenBank/DDBJ databases">
        <title>The genomes of 5 underutilized Papilionoideae crops provide insights into root nodulation and disease resistanc.</title>
        <authorList>
            <person name="Jiang F."/>
        </authorList>
    </citation>
    <scope>NUCLEOTIDE SEQUENCE [LARGE SCALE GENOMIC DNA]</scope>
    <source>
        <strain evidence="4">DUOXIRENSHENG_FW03</strain>
        <tissue evidence="4">Leaves</tissue>
    </source>
</reference>
<gene>
    <name evidence="4" type="ORF">VNO78_20495</name>
</gene>